<evidence type="ECO:0000256" key="5">
    <source>
        <dbReference type="ARBA" id="ARBA00023136"/>
    </source>
</evidence>
<dbReference type="PANTHER" id="PTHR30250:SF11">
    <property type="entry name" value="O-ANTIGEN TRANSPORTER-RELATED"/>
    <property type="match status" value="1"/>
</dbReference>
<comment type="caution">
    <text evidence="7">The sequence shown here is derived from an EMBL/GenBank/DDBJ whole genome shotgun (WGS) entry which is preliminary data.</text>
</comment>
<feature type="transmembrane region" description="Helical" evidence="6">
    <location>
        <begin position="157"/>
        <end position="177"/>
    </location>
</feature>
<name>A0A844G1V0_9BACT</name>
<accession>A0A844G1V0</accession>
<protein>
    <submittedName>
        <fullName evidence="7">Oligosaccharide flippase family protein</fullName>
    </submittedName>
</protein>
<feature type="transmembrane region" description="Helical" evidence="6">
    <location>
        <begin position="299"/>
        <end position="318"/>
    </location>
</feature>
<comment type="subcellular location">
    <subcellularLocation>
        <location evidence="1">Cell membrane</location>
        <topology evidence="1">Multi-pass membrane protein</topology>
    </subcellularLocation>
</comment>
<feature type="transmembrane region" description="Helical" evidence="6">
    <location>
        <begin position="394"/>
        <end position="415"/>
    </location>
</feature>
<dbReference type="Proteomes" id="UP000435649">
    <property type="component" value="Unassembled WGS sequence"/>
</dbReference>
<feature type="transmembrane region" description="Helical" evidence="6">
    <location>
        <begin position="183"/>
        <end position="201"/>
    </location>
</feature>
<keyword evidence="2" id="KW-1003">Cell membrane</keyword>
<feature type="transmembrane region" description="Helical" evidence="6">
    <location>
        <begin position="267"/>
        <end position="287"/>
    </location>
</feature>
<feature type="transmembrane region" description="Helical" evidence="6">
    <location>
        <begin position="338"/>
        <end position="355"/>
    </location>
</feature>
<dbReference type="RefSeq" id="WP_154417682.1">
    <property type="nucleotide sequence ID" value="NZ_CALXOB010000030.1"/>
</dbReference>
<proteinExistence type="predicted"/>
<dbReference type="GO" id="GO:0005886">
    <property type="term" value="C:plasma membrane"/>
    <property type="evidence" value="ECO:0007669"/>
    <property type="project" value="UniProtKB-SubCell"/>
</dbReference>
<dbReference type="PROSITE" id="PS51257">
    <property type="entry name" value="PROKAR_LIPOPROTEIN"/>
    <property type="match status" value="1"/>
</dbReference>
<feature type="transmembrane region" description="Helical" evidence="6">
    <location>
        <begin position="221"/>
        <end position="247"/>
    </location>
</feature>
<evidence type="ECO:0000313" key="7">
    <source>
        <dbReference type="EMBL" id="MST96892.1"/>
    </source>
</evidence>
<dbReference type="InterPro" id="IPR050833">
    <property type="entry name" value="Poly_Biosynth_Transport"/>
</dbReference>
<organism evidence="7 8">
    <name type="scientific">Victivallis lenta</name>
    <dbReference type="NCBI Taxonomy" id="2606640"/>
    <lineage>
        <taxon>Bacteria</taxon>
        <taxon>Pseudomonadati</taxon>
        <taxon>Lentisphaerota</taxon>
        <taxon>Lentisphaeria</taxon>
        <taxon>Victivallales</taxon>
        <taxon>Victivallaceae</taxon>
        <taxon>Victivallis</taxon>
    </lineage>
</organism>
<reference evidence="7 8" key="1">
    <citation type="submission" date="2019-08" db="EMBL/GenBank/DDBJ databases">
        <title>In-depth cultivation of the pig gut microbiome towards novel bacterial diversity and tailored functional studies.</title>
        <authorList>
            <person name="Wylensek D."/>
            <person name="Hitch T.C.A."/>
            <person name="Clavel T."/>
        </authorList>
    </citation>
    <scope>NUCLEOTIDE SEQUENCE [LARGE SCALE GENOMIC DNA]</scope>
    <source>
        <strain evidence="7 8">BBE-744-WT-12</strain>
    </source>
</reference>
<evidence type="ECO:0000256" key="6">
    <source>
        <dbReference type="SAM" id="Phobius"/>
    </source>
</evidence>
<gene>
    <name evidence="7" type="ORF">FYJ85_07500</name>
</gene>
<keyword evidence="4 6" id="KW-1133">Transmembrane helix</keyword>
<keyword evidence="5 6" id="KW-0472">Membrane</keyword>
<evidence type="ECO:0000256" key="1">
    <source>
        <dbReference type="ARBA" id="ARBA00004651"/>
    </source>
</evidence>
<dbReference type="InterPro" id="IPR002797">
    <property type="entry name" value="Polysacc_synth"/>
</dbReference>
<dbReference type="Pfam" id="PF01943">
    <property type="entry name" value="Polysacc_synt"/>
    <property type="match status" value="1"/>
</dbReference>
<dbReference type="PANTHER" id="PTHR30250">
    <property type="entry name" value="PST FAMILY PREDICTED COLANIC ACID TRANSPORTER"/>
    <property type="match status" value="1"/>
</dbReference>
<feature type="transmembrane region" description="Helical" evidence="6">
    <location>
        <begin position="123"/>
        <end position="145"/>
    </location>
</feature>
<evidence type="ECO:0000256" key="2">
    <source>
        <dbReference type="ARBA" id="ARBA00022475"/>
    </source>
</evidence>
<sequence>MNRDYKSFFGGSAAALGGVVVIGGCNYLTRRILAGSLSLDHYGFFYGMFSFVVFAVFVARLGTTEATAYLLPRAMAENKECEARSLFSWIGRFTLAATFCLVLAGALFSPWIARHLLDYPPGTFYWCLFLPYAVITGIDMFTIGCLNGMREFLVNNLIQSGKAVLLFLAVWLTAGSWGILSPILFYNLLFLISALSGLLHLRRRRGWSLTVPPGPGMAGRVFPVSVWLAMFAFGDTVVTHLSTVSLAVFSSLEEVALYNIAMPVAQIVKSLVALSVVFAPVATGMFVRGQYRDVRRLCLLVTGLELLAFPFLALVLWLFGDQIITLMFGSRFIPARNAMAVITSAMIFWAIAQFNMTALNAMGKQHWSAWITLAGALAAISGFCLFLPRGGALAAAVVSGGACVLWAAVSGVVLFRHLAGKIRQA</sequence>
<feature type="transmembrane region" description="Helical" evidence="6">
    <location>
        <begin position="367"/>
        <end position="388"/>
    </location>
</feature>
<evidence type="ECO:0000256" key="4">
    <source>
        <dbReference type="ARBA" id="ARBA00022989"/>
    </source>
</evidence>
<keyword evidence="8" id="KW-1185">Reference proteome</keyword>
<evidence type="ECO:0000256" key="3">
    <source>
        <dbReference type="ARBA" id="ARBA00022692"/>
    </source>
</evidence>
<feature type="transmembrane region" description="Helical" evidence="6">
    <location>
        <begin position="7"/>
        <end position="29"/>
    </location>
</feature>
<dbReference type="EMBL" id="VUNS01000006">
    <property type="protein sequence ID" value="MST96892.1"/>
    <property type="molecule type" value="Genomic_DNA"/>
</dbReference>
<evidence type="ECO:0000313" key="8">
    <source>
        <dbReference type="Proteomes" id="UP000435649"/>
    </source>
</evidence>
<keyword evidence="3 6" id="KW-0812">Transmembrane</keyword>
<feature type="transmembrane region" description="Helical" evidence="6">
    <location>
        <begin position="89"/>
        <end position="111"/>
    </location>
</feature>
<dbReference type="AlphaFoldDB" id="A0A844G1V0"/>
<feature type="transmembrane region" description="Helical" evidence="6">
    <location>
        <begin position="41"/>
        <end position="63"/>
    </location>
</feature>